<dbReference type="GO" id="GO:0042744">
    <property type="term" value="P:hydrogen peroxide catabolic process"/>
    <property type="evidence" value="ECO:0007669"/>
    <property type="project" value="TreeGrafter"/>
</dbReference>
<dbReference type="Gene3D" id="3.40.30.10">
    <property type="entry name" value="Glutaredoxin"/>
    <property type="match status" value="1"/>
</dbReference>
<evidence type="ECO:0000259" key="7">
    <source>
        <dbReference type="PROSITE" id="PS51352"/>
    </source>
</evidence>
<evidence type="ECO:0000256" key="4">
    <source>
        <dbReference type="ARBA" id="ARBA00023284"/>
    </source>
</evidence>
<dbReference type="EC" id="1.11.1.27" evidence="6"/>
<name>A0A1N7F1B8_9RHOB</name>
<comment type="similarity">
    <text evidence="6">Belongs to the peroxiredoxin family. Prx5 subfamily.</text>
</comment>
<reference evidence="8 9" key="1">
    <citation type="submission" date="2017-01" db="EMBL/GenBank/DDBJ databases">
        <authorList>
            <person name="Mah S.A."/>
            <person name="Swanson W.J."/>
            <person name="Moy G.W."/>
            <person name="Vacquier V.D."/>
        </authorList>
    </citation>
    <scope>NUCLEOTIDE SEQUENCE [LARGE SCALE GENOMIC DNA]</scope>
    <source>
        <strain evidence="8 9">DSM 29590</strain>
    </source>
</reference>
<dbReference type="STRING" id="573024.SAMN05216208_1459"/>
<evidence type="ECO:0000313" key="9">
    <source>
        <dbReference type="Proteomes" id="UP000186019"/>
    </source>
</evidence>
<evidence type="ECO:0000256" key="1">
    <source>
        <dbReference type="ARBA" id="ARBA00022559"/>
    </source>
</evidence>
<sequence>MSISTGDKIPSATLTRMGENGPEAVDLAALTAGRKVVIFAVPGAFTGVCHNAHVPSFVRTKDQFDAKGVDEIICVTVNDPFVTGAWGEVTGATAAGITMLGDPMSKFTQAMGMDFTNEDAGLIARSKRYAMVVEDGTITVLNEEENPGLCDVSAGEGLLDAM</sequence>
<dbReference type="GO" id="GO:0034599">
    <property type="term" value="P:cellular response to oxidative stress"/>
    <property type="evidence" value="ECO:0007669"/>
    <property type="project" value="InterPro"/>
</dbReference>
<feature type="active site" description="Cysteine sulfenic acid (-SOH) intermediate" evidence="5">
    <location>
        <position position="49"/>
    </location>
</feature>
<dbReference type="PANTHER" id="PTHR10430">
    <property type="entry name" value="PEROXIREDOXIN"/>
    <property type="match status" value="1"/>
</dbReference>
<dbReference type="InterPro" id="IPR037944">
    <property type="entry name" value="PRX5-like"/>
</dbReference>
<evidence type="ECO:0000256" key="2">
    <source>
        <dbReference type="ARBA" id="ARBA00022862"/>
    </source>
</evidence>
<dbReference type="AlphaFoldDB" id="A0A1N7F1B8"/>
<organism evidence="8 9">
    <name type="scientific">Roseovarius nanhaiticus</name>
    <dbReference type="NCBI Taxonomy" id="573024"/>
    <lineage>
        <taxon>Bacteria</taxon>
        <taxon>Pseudomonadati</taxon>
        <taxon>Pseudomonadota</taxon>
        <taxon>Alphaproteobacteria</taxon>
        <taxon>Rhodobacterales</taxon>
        <taxon>Roseobacteraceae</taxon>
        <taxon>Roseovarius</taxon>
    </lineage>
</organism>
<keyword evidence="4 6" id="KW-0676">Redox-active center</keyword>
<dbReference type="Pfam" id="PF08534">
    <property type="entry name" value="Redoxin"/>
    <property type="match status" value="1"/>
</dbReference>
<dbReference type="InterPro" id="IPR036249">
    <property type="entry name" value="Thioredoxin-like_sf"/>
</dbReference>
<evidence type="ECO:0000256" key="6">
    <source>
        <dbReference type="RuleBase" id="RU366011"/>
    </source>
</evidence>
<dbReference type="GO" id="GO:0008379">
    <property type="term" value="F:thioredoxin peroxidase activity"/>
    <property type="evidence" value="ECO:0007669"/>
    <property type="project" value="InterPro"/>
</dbReference>
<keyword evidence="2 6" id="KW-0049">Antioxidant</keyword>
<proteinExistence type="inferred from homology"/>
<comment type="catalytic activity">
    <reaction evidence="6">
        <text>a hydroperoxide + 2 glutathione = an alcohol + glutathione disulfide + H2O</text>
        <dbReference type="Rhea" id="RHEA:62632"/>
        <dbReference type="ChEBI" id="CHEBI:15377"/>
        <dbReference type="ChEBI" id="CHEBI:30879"/>
        <dbReference type="ChEBI" id="CHEBI:35924"/>
        <dbReference type="ChEBI" id="CHEBI:57925"/>
        <dbReference type="ChEBI" id="CHEBI:58297"/>
        <dbReference type="EC" id="1.11.1.27"/>
    </reaction>
</comment>
<dbReference type="FunFam" id="3.40.30.10:FF:000020">
    <property type="entry name" value="Peroxiredoxin"/>
    <property type="match status" value="1"/>
</dbReference>
<accession>A0A1N7F1B8</accession>
<evidence type="ECO:0000256" key="5">
    <source>
        <dbReference type="PIRSR" id="PIRSR637944-1"/>
    </source>
</evidence>
<gene>
    <name evidence="8" type="ORF">SAMN05421666_0676</name>
</gene>
<evidence type="ECO:0000313" key="8">
    <source>
        <dbReference type="EMBL" id="SIR94109.1"/>
    </source>
</evidence>
<dbReference type="Proteomes" id="UP000186019">
    <property type="component" value="Unassembled WGS sequence"/>
</dbReference>
<dbReference type="PROSITE" id="PS51352">
    <property type="entry name" value="THIOREDOXIN_2"/>
    <property type="match status" value="1"/>
</dbReference>
<dbReference type="GO" id="GO:0045454">
    <property type="term" value="P:cell redox homeostasis"/>
    <property type="evidence" value="ECO:0007669"/>
    <property type="project" value="TreeGrafter"/>
</dbReference>
<feature type="domain" description="Thioredoxin" evidence="7">
    <location>
        <begin position="3"/>
        <end position="162"/>
    </location>
</feature>
<keyword evidence="9" id="KW-1185">Reference proteome</keyword>
<dbReference type="SUPFAM" id="SSF52833">
    <property type="entry name" value="Thioredoxin-like"/>
    <property type="match status" value="1"/>
</dbReference>
<keyword evidence="1 6" id="KW-0575">Peroxidase</keyword>
<dbReference type="EMBL" id="FTNV01000001">
    <property type="protein sequence ID" value="SIR94109.1"/>
    <property type="molecule type" value="Genomic_DNA"/>
</dbReference>
<dbReference type="PANTHER" id="PTHR10430:SF16">
    <property type="entry name" value="PEROXIREDOXIN-5, MITOCHONDRIAL"/>
    <property type="match status" value="1"/>
</dbReference>
<evidence type="ECO:0000256" key="3">
    <source>
        <dbReference type="ARBA" id="ARBA00023002"/>
    </source>
</evidence>
<dbReference type="RefSeq" id="WP_076530959.1">
    <property type="nucleotide sequence ID" value="NZ_CANNEL010000001.1"/>
</dbReference>
<keyword evidence="3 6" id="KW-0560">Oxidoreductase</keyword>
<protein>
    <recommendedName>
        <fullName evidence="6">Glutathione-dependent peroxiredoxin</fullName>
        <ecNumber evidence="6">1.11.1.27</ecNumber>
    </recommendedName>
</protein>
<dbReference type="CDD" id="cd03013">
    <property type="entry name" value="PRX5_like"/>
    <property type="match status" value="1"/>
</dbReference>
<dbReference type="GO" id="GO:0005737">
    <property type="term" value="C:cytoplasm"/>
    <property type="evidence" value="ECO:0007669"/>
    <property type="project" value="TreeGrafter"/>
</dbReference>
<dbReference type="InterPro" id="IPR013766">
    <property type="entry name" value="Thioredoxin_domain"/>
</dbReference>
<dbReference type="InterPro" id="IPR013740">
    <property type="entry name" value="Redoxin"/>
</dbReference>
<dbReference type="OrthoDB" id="9800621at2"/>
<comment type="function">
    <text evidence="6">Thiol-specific peroxidase that catalyzes the reduction of hydrogen peroxide and organic hydroperoxides to water and alcohols, respectively. Plays a role in cell protection against oxidative stress by detoxifying peroxides.</text>
</comment>